<feature type="compositionally biased region" description="Basic and acidic residues" evidence="2">
    <location>
        <begin position="824"/>
        <end position="838"/>
    </location>
</feature>
<keyword evidence="1" id="KW-0479">Metal-binding</keyword>
<feature type="domain" description="C2H2-type" evidence="3">
    <location>
        <begin position="684"/>
        <end position="711"/>
    </location>
</feature>
<feature type="domain" description="C2H2-type" evidence="3">
    <location>
        <begin position="450"/>
        <end position="479"/>
    </location>
</feature>
<feature type="compositionally biased region" description="Basic and acidic residues" evidence="2">
    <location>
        <begin position="595"/>
        <end position="616"/>
    </location>
</feature>
<feature type="domain" description="C2H2-type" evidence="3">
    <location>
        <begin position="340"/>
        <end position="368"/>
    </location>
</feature>
<dbReference type="PANTHER" id="PTHR21020:SF0">
    <property type="entry name" value="ZINC FINGER PROTEIN 800"/>
    <property type="match status" value="1"/>
</dbReference>
<dbReference type="PANTHER" id="PTHR21020">
    <property type="entry name" value="ZINC FINGER PROTEIN 800"/>
    <property type="match status" value="1"/>
</dbReference>
<dbReference type="SMART" id="SM00355">
    <property type="entry name" value="ZnF_C2H2"/>
    <property type="match status" value="6"/>
</dbReference>
<keyword evidence="5" id="KW-1185">Reference proteome</keyword>
<reference evidence="4 5" key="1">
    <citation type="submission" date="2024-01" db="EMBL/GenBank/DDBJ databases">
        <title>The genome of the rayed Mediterranean limpet Patella caerulea (Linnaeus, 1758).</title>
        <authorList>
            <person name="Anh-Thu Weber A."/>
            <person name="Halstead-Nussloch G."/>
        </authorList>
    </citation>
    <scope>NUCLEOTIDE SEQUENCE [LARGE SCALE GENOMIC DNA]</scope>
    <source>
        <strain evidence="4">AATW-2023a</strain>
        <tissue evidence="4">Whole specimen</tissue>
    </source>
</reference>
<feature type="domain" description="C2H2-type" evidence="3">
    <location>
        <begin position="310"/>
        <end position="338"/>
    </location>
</feature>
<name>A0AAN8G4T6_PATCE</name>
<feature type="compositionally biased region" description="Low complexity" evidence="2">
    <location>
        <begin position="200"/>
        <end position="216"/>
    </location>
</feature>
<comment type="caution">
    <text evidence="4">The sequence shown here is derived from an EMBL/GenBank/DDBJ whole genome shotgun (WGS) entry which is preliminary data.</text>
</comment>
<feature type="compositionally biased region" description="Low complexity" evidence="2">
    <location>
        <begin position="244"/>
        <end position="253"/>
    </location>
</feature>
<feature type="region of interest" description="Disordered" evidence="2">
    <location>
        <begin position="476"/>
        <end position="495"/>
    </location>
</feature>
<feature type="region of interest" description="Disordered" evidence="2">
    <location>
        <begin position="230"/>
        <end position="273"/>
    </location>
</feature>
<evidence type="ECO:0000256" key="1">
    <source>
        <dbReference type="PROSITE-ProRule" id="PRU00042"/>
    </source>
</evidence>
<evidence type="ECO:0000256" key="2">
    <source>
        <dbReference type="SAM" id="MobiDB-lite"/>
    </source>
</evidence>
<protein>
    <recommendedName>
        <fullName evidence="3">C2H2-type domain-containing protein</fullName>
    </recommendedName>
</protein>
<feature type="compositionally biased region" description="Polar residues" evidence="2">
    <location>
        <begin position="259"/>
        <end position="269"/>
    </location>
</feature>
<gene>
    <name evidence="4" type="ORF">SNE40_021619</name>
</gene>
<dbReference type="InterPro" id="IPR039149">
    <property type="entry name" value="ZNF800"/>
</dbReference>
<dbReference type="InterPro" id="IPR013087">
    <property type="entry name" value="Znf_C2H2_type"/>
</dbReference>
<feature type="region of interest" description="Disordered" evidence="2">
    <location>
        <begin position="779"/>
        <end position="959"/>
    </location>
</feature>
<feature type="compositionally biased region" description="Basic residues" evidence="2">
    <location>
        <begin position="783"/>
        <end position="792"/>
    </location>
</feature>
<dbReference type="InterPro" id="IPR036236">
    <property type="entry name" value="Znf_C2H2_sf"/>
</dbReference>
<keyword evidence="1" id="KW-0862">Zinc</keyword>
<feature type="region of interest" description="Disordered" evidence="2">
    <location>
        <begin position="186"/>
        <end position="217"/>
    </location>
</feature>
<feature type="compositionally biased region" description="Basic and acidic residues" evidence="2">
    <location>
        <begin position="481"/>
        <end position="495"/>
    </location>
</feature>
<dbReference type="PROSITE" id="PS50157">
    <property type="entry name" value="ZINC_FINGER_C2H2_2"/>
    <property type="match status" value="4"/>
</dbReference>
<organism evidence="4 5">
    <name type="scientific">Patella caerulea</name>
    <name type="common">Rayed Mediterranean limpet</name>
    <dbReference type="NCBI Taxonomy" id="87958"/>
    <lineage>
        <taxon>Eukaryota</taxon>
        <taxon>Metazoa</taxon>
        <taxon>Spiralia</taxon>
        <taxon>Lophotrochozoa</taxon>
        <taxon>Mollusca</taxon>
        <taxon>Gastropoda</taxon>
        <taxon>Patellogastropoda</taxon>
        <taxon>Patelloidea</taxon>
        <taxon>Patellidae</taxon>
        <taxon>Patella</taxon>
    </lineage>
</organism>
<feature type="region of interest" description="Disordered" evidence="2">
    <location>
        <begin position="536"/>
        <end position="625"/>
    </location>
</feature>
<feature type="compositionally biased region" description="Polar residues" evidence="2">
    <location>
        <begin position="234"/>
        <end position="243"/>
    </location>
</feature>
<sequence length="978" mass="110498">MSDDEEIDEDVDLSVIKKAIKISGNMIEQILKGIHYGSPEVRCLLYSECDYILECKVCRNLFRSLPNFVAHKRAYCQSAYQESETFFNDLKPDEETIIVQPEAPETSSSTCSQKRSKPRTLESTIKLLKDGILGKSEAYKVYSKAADKMERQKEFRKTQTLTFEPIPNTTKAMKVTVSNGEPVESVVENDKSASDQVRDTSTLQSSPPTTLQSSPTATLKSMLLKSALEGDGAVSNSHTANPASSGNSSSLSKSHTKSCPTPTKMTSVISPPKKMTLRCKEGINSMPWKKARKEDNEPDSPERGMDFRNLLCLDCNTAFRSRKTLIFHYQNAHCGQRTFFPCPFCKSVFFYIFGLTRHLMRNHSKSKAQVDKMRAKLKKSAFVKQVTEQCQSARQQIHHVKELDAEAAKKLEIALDKQPDPLTSKLNVKREVADIIQCESYSSPTKDGEHICSNCGRSFGKKISLLNHRKICLTTGMDGDANNKAKSDSTTETKKPIIKTTGTSVTSYKKIKSSAIGKRFSSRSTSQRLDYAKMISSGISSNSEEEDTSTAQMSPESKEKSPVEKEKTEDDKSVVQRYRNHRGQFVGQAAIPASDKQENRKNKDEKENTKEDKDTGTEMEVDDAGQDVKKKVRVVEEIWVDKQPGRPTEKIKSNRTYVMKASANQKLECQDTKKVTAIVNETELHCMHCDQEFSNVSNLRRHAIRHLGWKRYKCKMCKFSSYNKSECNTHLYRTHSDRFRNVSSVNSLIVDLGKEGSRVRLRKKQQTLIEKQAIEFRLSPTQHIRKQNRKKIQKNEDPSPRKSSAEVKEERNQERPFNISTRNSPREFDTRPYQKIDRATTLCTRKSSYPKKITLNTQTDDSDEDDTRSNLSHTSANSKSSKLDSASIISDVSEQSAKSNFDDNKMEISDTDSEATKANKQKCPKMFSSRDPLVTRRSARANETGKCSPLKPSLANASKSIEEPELKAIKNLTKEMMD</sequence>
<evidence type="ECO:0000313" key="4">
    <source>
        <dbReference type="EMBL" id="KAK6167641.1"/>
    </source>
</evidence>
<feature type="compositionally biased region" description="Polar residues" evidence="2">
    <location>
        <begin position="869"/>
        <end position="899"/>
    </location>
</feature>
<dbReference type="Proteomes" id="UP001347796">
    <property type="component" value="Unassembled WGS sequence"/>
</dbReference>
<dbReference type="GO" id="GO:0008270">
    <property type="term" value="F:zinc ion binding"/>
    <property type="evidence" value="ECO:0007669"/>
    <property type="project" value="UniProtKB-KW"/>
</dbReference>
<dbReference type="Gene3D" id="3.30.160.60">
    <property type="entry name" value="Classic Zinc Finger"/>
    <property type="match status" value="2"/>
</dbReference>
<feature type="compositionally biased region" description="Basic and acidic residues" evidence="2">
    <location>
        <begin position="793"/>
        <end position="814"/>
    </location>
</feature>
<feature type="compositionally biased region" description="Basic and acidic residues" evidence="2">
    <location>
        <begin position="556"/>
        <end position="574"/>
    </location>
</feature>
<feature type="compositionally biased region" description="Basic and acidic residues" evidence="2">
    <location>
        <begin position="188"/>
        <end position="198"/>
    </location>
</feature>
<keyword evidence="1" id="KW-0863">Zinc-finger</keyword>
<proteinExistence type="predicted"/>
<dbReference type="SUPFAM" id="SSF57667">
    <property type="entry name" value="beta-beta-alpha zinc fingers"/>
    <property type="match status" value="2"/>
</dbReference>
<evidence type="ECO:0000259" key="3">
    <source>
        <dbReference type="PROSITE" id="PS50157"/>
    </source>
</evidence>
<evidence type="ECO:0000313" key="5">
    <source>
        <dbReference type="Proteomes" id="UP001347796"/>
    </source>
</evidence>
<dbReference type="PROSITE" id="PS00028">
    <property type="entry name" value="ZINC_FINGER_C2H2_1"/>
    <property type="match status" value="3"/>
</dbReference>
<dbReference type="AlphaFoldDB" id="A0AAN8G4T6"/>
<dbReference type="EMBL" id="JAZGQO010000018">
    <property type="protein sequence ID" value="KAK6167641.1"/>
    <property type="molecule type" value="Genomic_DNA"/>
</dbReference>
<accession>A0AAN8G4T6</accession>